<dbReference type="Gene3D" id="1.20.120.1490">
    <property type="match status" value="1"/>
</dbReference>
<evidence type="ECO:0000313" key="2">
    <source>
        <dbReference type="EMBL" id="EIJ33734.1"/>
    </source>
</evidence>
<feature type="chain" id="PRO_5024933688" description="Zinc resistance-associated protein" evidence="1">
    <location>
        <begin position="22"/>
        <end position="113"/>
    </location>
</feature>
<feature type="signal peptide" evidence="1">
    <location>
        <begin position="1"/>
        <end position="21"/>
    </location>
</feature>
<reference evidence="3" key="1">
    <citation type="journal article" date="2011" name="Stand. Genomic Sci.">
        <title>Genome sequence of the filamentous, gliding Thiothrix nivea neotype strain (JP2(T)).</title>
        <authorList>
            <person name="Lapidus A."/>
            <person name="Nolan M."/>
            <person name="Lucas S."/>
            <person name="Glavina Del Rio T."/>
            <person name="Tice H."/>
            <person name="Cheng J.F."/>
            <person name="Tapia R."/>
            <person name="Han C."/>
            <person name="Goodwin L."/>
            <person name="Pitluck S."/>
            <person name="Liolios K."/>
            <person name="Pagani I."/>
            <person name="Ivanova N."/>
            <person name="Huntemann M."/>
            <person name="Mavromatis K."/>
            <person name="Mikhailova N."/>
            <person name="Pati A."/>
            <person name="Chen A."/>
            <person name="Palaniappan K."/>
            <person name="Land M."/>
            <person name="Brambilla E.M."/>
            <person name="Rohde M."/>
            <person name="Abt B."/>
            <person name="Verbarg S."/>
            <person name="Goker M."/>
            <person name="Bristow J."/>
            <person name="Eisen J.A."/>
            <person name="Markowitz V."/>
            <person name="Hugenholtz P."/>
            <person name="Kyrpides N.C."/>
            <person name="Klenk H.P."/>
            <person name="Woyke T."/>
        </authorList>
    </citation>
    <scope>NUCLEOTIDE SEQUENCE [LARGE SCALE GENOMIC DNA]</scope>
    <source>
        <strain evidence="3">ATCC 35100 / DSM 5205 / JP2</strain>
    </source>
</reference>
<evidence type="ECO:0000313" key="3">
    <source>
        <dbReference type="Proteomes" id="UP000005317"/>
    </source>
</evidence>
<dbReference type="Proteomes" id="UP000005317">
    <property type="component" value="Unassembled WGS sequence"/>
</dbReference>
<dbReference type="AlphaFoldDB" id="A0A656HCL5"/>
<protein>
    <recommendedName>
        <fullName evidence="4">Zinc resistance-associated protein</fullName>
    </recommendedName>
</protein>
<dbReference type="EMBL" id="JH651384">
    <property type="protein sequence ID" value="EIJ33734.1"/>
    <property type="molecule type" value="Genomic_DNA"/>
</dbReference>
<accession>A0A656HCL5</accession>
<evidence type="ECO:0000256" key="1">
    <source>
        <dbReference type="SAM" id="SignalP"/>
    </source>
</evidence>
<gene>
    <name evidence="2" type="ORF">Thini_1114</name>
</gene>
<name>A0A656HCL5_THINJ</name>
<keyword evidence="1" id="KW-0732">Signal</keyword>
<sequence length="113" mass="12421" precursor="true">MKKALIITTLAALLGASVAMADHGFGGGFGGKGLDRMKTALGLSDVQASQVEVIMQEQKTQMDAIRTQTEQRIQALLTADQAAKFADMKQKREEHMQKRLEHMQQKQGQGAFF</sequence>
<dbReference type="OrthoDB" id="9869872at2"/>
<evidence type="ECO:0008006" key="4">
    <source>
        <dbReference type="Google" id="ProtNLM"/>
    </source>
</evidence>
<organism evidence="2 3">
    <name type="scientific">Thiothrix nivea (strain ATCC 35100 / DSM 5205 / JP2)</name>
    <dbReference type="NCBI Taxonomy" id="870187"/>
    <lineage>
        <taxon>Bacteria</taxon>
        <taxon>Pseudomonadati</taxon>
        <taxon>Pseudomonadota</taxon>
        <taxon>Gammaproteobacteria</taxon>
        <taxon>Thiotrichales</taxon>
        <taxon>Thiotrichaceae</taxon>
        <taxon>Thiothrix</taxon>
    </lineage>
</organism>
<proteinExistence type="predicted"/>
<dbReference type="RefSeq" id="WP_002707683.1">
    <property type="nucleotide sequence ID" value="NZ_JH651384.1"/>
</dbReference>
<keyword evidence="3" id="KW-1185">Reference proteome</keyword>